<evidence type="ECO:0000256" key="1">
    <source>
        <dbReference type="ARBA" id="ARBA00022574"/>
    </source>
</evidence>
<dbReference type="Proteomes" id="UP001470230">
    <property type="component" value="Unassembled WGS sequence"/>
</dbReference>
<dbReference type="InterPro" id="IPR001680">
    <property type="entry name" value="WD40_rpt"/>
</dbReference>
<dbReference type="SMART" id="SM00320">
    <property type="entry name" value="WD40"/>
    <property type="match status" value="5"/>
</dbReference>
<dbReference type="PANTHER" id="PTHR22847">
    <property type="entry name" value="WD40 REPEAT PROTEIN"/>
    <property type="match status" value="1"/>
</dbReference>
<sequence>MSSSDDILELLNQLENSSADDNLLKDAKDLFQYYNQQSQKIEEMRTETEKMKGDVEKVESLYPDFDISNDNTDIDELIEMHHEKERQEEKIESIQSYCDELQAKIQERENDLKEIRSRHQKLLDEIAERESLHENLSKSLENANVSYKEANQRLLSQHKDIENKDSMITQLKNDIEVQKQNIENEKSHLKFNTTFSKKKSIDLKKFNCSKVTGIEFTSLLDDSYDPDIFYITGVGRFLAKYNFTDAKQISKVDFPAEPNAIHLEPESSSIALSCSNDSTYIYNPIDLRLISTLNSHQKNITDNCWLTRNQLLTASKERSVQIYDVDQGRLLKTLMLPNPVNSICNLGNLNTFMIADDEGGIKIIDKSQENCIVNSLIHFEKSKRVQIDTMLPDVYYERLYALEKGSDCIYEIDIPNMKIINKLTHPSISHDNKFSCISTDQFSHFLVCGTTNGSIILFDLSGGVVVDDDDNDNVSVLKKKHDKSVICCKVGPNKLVSADSHDMILWN</sequence>
<dbReference type="Pfam" id="PF00400">
    <property type="entry name" value="WD40"/>
    <property type="match status" value="1"/>
</dbReference>
<keyword evidence="3" id="KW-0175">Coiled coil</keyword>
<proteinExistence type="predicted"/>
<dbReference type="EMBL" id="JAPFFF010000031">
    <property type="protein sequence ID" value="KAK8844892.1"/>
    <property type="molecule type" value="Genomic_DNA"/>
</dbReference>
<keyword evidence="2" id="KW-0677">Repeat</keyword>
<organism evidence="4 5">
    <name type="scientific">Tritrichomonas musculus</name>
    <dbReference type="NCBI Taxonomy" id="1915356"/>
    <lineage>
        <taxon>Eukaryota</taxon>
        <taxon>Metamonada</taxon>
        <taxon>Parabasalia</taxon>
        <taxon>Tritrichomonadida</taxon>
        <taxon>Tritrichomonadidae</taxon>
        <taxon>Tritrichomonas</taxon>
    </lineage>
</organism>
<name>A0ABR2HET5_9EUKA</name>
<dbReference type="InterPro" id="IPR036322">
    <property type="entry name" value="WD40_repeat_dom_sf"/>
</dbReference>
<dbReference type="PANTHER" id="PTHR22847:SF637">
    <property type="entry name" value="WD REPEAT DOMAIN 5B"/>
    <property type="match status" value="1"/>
</dbReference>
<gene>
    <name evidence="4" type="ORF">M9Y10_021063</name>
</gene>
<comment type="caution">
    <text evidence="4">The sequence shown here is derived from an EMBL/GenBank/DDBJ whole genome shotgun (WGS) entry which is preliminary data.</text>
</comment>
<keyword evidence="1" id="KW-0853">WD repeat</keyword>
<evidence type="ECO:0000256" key="3">
    <source>
        <dbReference type="SAM" id="Coils"/>
    </source>
</evidence>
<dbReference type="SUPFAM" id="SSF50978">
    <property type="entry name" value="WD40 repeat-like"/>
    <property type="match status" value="1"/>
</dbReference>
<feature type="coiled-coil region" evidence="3">
    <location>
        <begin position="34"/>
        <end position="188"/>
    </location>
</feature>
<dbReference type="Gene3D" id="2.130.10.10">
    <property type="entry name" value="YVTN repeat-like/Quinoprotein amine dehydrogenase"/>
    <property type="match status" value="2"/>
</dbReference>
<keyword evidence="5" id="KW-1185">Reference proteome</keyword>
<dbReference type="InterPro" id="IPR015943">
    <property type="entry name" value="WD40/YVTN_repeat-like_dom_sf"/>
</dbReference>
<reference evidence="4 5" key="1">
    <citation type="submission" date="2024-04" db="EMBL/GenBank/DDBJ databases">
        <title>Tritrichomonas musculus Genome.</title>
        <authorList>
            <person name="Alves-Ferreira E."/>
            <person name="Grigg M."/>
            <person name="Lorenzi H."/>
            <person name="Galac M."/>
        </authorList>
    </citation>
    <scope>NUCLEOTIDE SEQUENCE [LARGE SCALE GENOMIC DNA]</scope>
    <source>
        <strain evidence="4 5">EAF2021</strain>
    </source>
</reference>
<protein>
    <submittedName>
        <fullName evidence="4">Uncharacterized protein</fullName>
    </submittedName>
</protein>
<evidence type="ECO:0000256" key="2">
    <source>
        <dbReference type="ARBA" id="ARBA00022737"/>
    </source>
</evidence>
<evidence type="ECO:0000313" key="5">
    <source>
        <dbReference type="Proteomes" id="UP001470230"/>
    </source>
</evidence>
<accession>A0ABR2HET5</accession>
<evidence type="ECO:0000313" key="4">
    <source>
        <dbReference type="EMBL" id="KAK8844892.1"/>
    </source>
</evidence>